<dbReference type="InterPro" id="IPR043148">
    <property type="entry name" value="TagF_C"/>
</dbReference>
<organism evidence="1 2">
    <name type="scientific">Sporomusa malonica</name>
    <dbReference type="NCBI Taxonomy" id="112901"/>
    <lineage>
        <taxon>Bacteria</taxon>
        <taxon>Bacillati</taxon>
        <taxon>Bacillota</taxon>
        <taxon>Negativicutes</taxon>
        <taxon>Selenomonadales</taxon>
        <taxon>Sporomusaceae</taxon>
        <taxon>Sporomusa</taxon>
    </lineage>
</organism>
<evidence type="ECO:0000313" key="1">
    <source>
        <dbReference type="EMBL" id="SMC39319.1"/>
    </source>
</evidence>
<dbReference type="SUPFAM" id="SSF53756">
    <property type="entry name" value="UDP-Glycosyltransferase/glycogen phosphorylase"/>
    <property type="match status" value="1"/>
</dbReference>
<dbReference type="AlphaFoldDB" id="A0A1W1YT41"/>
<reference evidence="1 2" key="1">
    <citation type="submission" date="2017-04" db="EMBL/GenBank/DDBJ databases">
        <authorList>
            <person name="Afonso C.L."/>
            <person name="Miller P.J."/>
            <person name="Scott M.A."/>
            <person name="Spackman E."/>
            <person name="Goraichik I."/>
            <person name="Dimitrov K.M."/>
            <person name="Suarez D.L."/>
            <person name="Swayne D.E."/>
        </authorList>
    </citation>
    <scope>NUCLEOTIDE SEQUENCE [LARGE SCALE GENOMIC DNA]</scope>
    <source>
        <strain evidence="1 2">DSM 5090</strain>
    </source>
</reference>
<gene>
    <name evidence="1" type="ORF">SAMN04488500_102168</name>
</gene>
<sequence>MSINDVILNIEEKHFEILMSYEFSFNKSKVWPAVRCEVLLLLSKKNKKFLKAKQTISFSKKIKTILNKIPYIIKYNPYKTHKNVNALAFISTNNFVKADNVYINPIYDYTFELFNDQIISIESSTTANLCMPRKFNGFKFYDLIRINEELYYKTFGRIDVNANRKMINEFCLYVGEVFNLSSSEISFLKRKVESICGRIKAFSLQINKLLNIYNPKIIFVHCAVYGEMNSYLINIAKKRGIKVIELQHGNISIDNIQYRIQEKDLNRTRYSEYLPDEIGLLSEYYKQYVSLSVDTPVLGFPFFSKEKEKSRSIATYSDIHSNFLYVSQWVDNDFGISFVIELKRIMGNEANIIYRPHPRENLLLSQRNKLRDANIVIGEENNIYYYLEMCKYVVTIHSNVIYEAISYGRIVFIINDACSSSEIDKNLGVWIDNPQNIKDYLVNKRCQQNDIISFYPDDYKRRYLEHFKAYL</sequence>
<protein>
    <recommendedName>
        <fullName evidence="3">Capsule polysaccharide biosynthesis protein</fullName>
    </recommendedName>
</protein>
<accession>A0A1W1YT41</accession>
<proteinExistence type="predicted"/>
<dbReference type="RefSeq" id="WP_084574074.1">
    <property type="nucleotide sequence ID" value="NZ_CP155572.1"/>
</dbReference>
<evidence type="ECO:0000313" key="2">
    <source>
        <dbReference type="Proteomes" id="UP000192738"/>
    </source>
</evidence>
<dbReference type="OrthoDB" id="49588at2"/>
<dbReference type="EMBL" id="FWXI01000002">
    <property type="protein sequence ID" value="SMC39319.1"/>
    <property type="molecule type" value="Genomic_DNA"/>
</dbReference>
<dbReference type="STRING" id="112901.SAMN04488500_102168"/>
<name>A0A1W1YT41_9FIRM</name>
<dbReference type="Gene3D" id="3.40.50.12580">
    <property type="match status" value="1"/>
</dbReference>
<dbReference type="Proteomes" id="UP000192738">
    <property type="component" value="Unassembled WGS sequence"/>
</dbReference>
<evidence type="ECO:0008006" key="3">
    <source>
        <dbReference type="Google" id="ProtNLM"/>
    </source>
</evidence>
<keyword evidence="2" id="KW-1185">Reference proteome</keyword>